<keyword evidence="3" id="KW-1185">Reference proteome</keyword>
<dbReference type="Proteomes" id="UP000271098">
    <property type="component" value="Unassembled WGS sequence"/>
</dbReference>
<reference evidence="4" key="1">
    <citation type="submission" date="2016-06" db="UniProtKB">
        <authorList>
            <consortium name="WormBaseParasite"/>
        </authorList>
    </citation>
    <scope>IDENTIFICATION</scope>
</reference>
<dbReference type="EMBL" id="UYRT01084137">
    <property type="protein sequence ID" value="VDN28406.1"/>
    <property type="molecule type" value="Genomic_DNA"/>
</dbReference>
<evidence type="ECO:0000313" key="2">
    <source>
        <dbReference type="EMBL" id="VDN28406.1"/>
    </source>
</evidence>
<feature type="compositionally biased region" description="Basic and acidic residues" evidence="1">
    <location>
        <begin position="35"/>
        <end position="49"/>
    </location>
</feature>
<name>A0A183E6X4_9BILA</name>
<dbReference type="OrthoDB" id="5848302at2759"/>
<feature type="compositionally biased region" description="Low complexity" evidence="1">
    <location>
        <begin position="80"/>
        <end position="96"/>
    </location>
</feature>
<feature type="region of interest" description="Disordered" evidence="1">
    <location>
        <begin position="16"/>
        <end position="237"/>
    </location>
</feature>
<evidence type="ECO:0000256" key="1">
    <source>
        <dbReference type="SAM" id="MobiDB-lite"/>
    </source>
</evidence>
<feature type="compositionally biased region" description="Low complexity" evidence="1">
    <location>
        <begin position="120"/>
        <end position="131"/>
    </location>
</feature>
<evidence type="ECO:0000313" key="4">
    <source>
        <dbReference type="WBParaSite" id="GPUH_0001673701-mRNA-1"/>
    </source>
</evidence>
<sequence length="237" mass="27225">MSERYKHWKKVFKDINQRSPTKGEIASLAPPVIQEELRASEEREREEKSKSRRSSSIKLSRSFDERDYLPELALKKRRTSAISRSTSATSPIPTSSMPGTSVDTEEQTQYLRRSPRKHPSSSSSGPVSFPSPQKPTLLSRPIATSSRLFNLLGSEDSLPGTSSATDDNVGFKEMPEKETDESDSEDENSRPFADEGGVVRRRKNENYRRLNMKRRYLHGTSDSKNKFKKWRRERKKR</sequence>
<reference evidence="2 3" key="2">
    <citation type="submission" date="2018-11" db="EMBL/GenBank/DDBJ databases">
        <authorList>
            <consortium name="Pathogen Informatics"/>
        </authorList>
    </citation>
    <scope>NUCLEOTIDE SEQUENCE [LARGE SCALE GENOMIC DNA]</scope>
</reference>
<proteinExistence type="predicted"/>
<gene>
    <name evidence="2" type="ORF">GPUH_LOCUS16716</name>
</gene>
<protein>
    <submittedName>
        <fullName evidence="4">DUF1713 domain-containing protein</fullName>
    </submittedName>
</protein>
<evidence type="ECO:0000313" key="3">
    <source>
        <dbReference type="Proteomes" id="UP000271098"/>
    </source>
</evidence>
<accession>A0A183E6X4</accession>
<organism evidence="4">
    <name type="scientific">Gongylonema pulchrum</name>
    <dbReference type="NCBI Taxonomy" id="637853"/>
    <lineage>
        <taxon>Eukaryota</taxon>
        <taxon>Metazoa</taxon>
        <taxon>Ecdysozoa</taxon>
        <taxon>Nematoda</taxon>
        <taxon>Chromadorea</taxon>
        <taxon>Rhabditida</taxon>
        <taxon>Spirurina</taxon>
        <taxon>Spiruromorpha</taxon>
        <taxon>Spiruroidea</taxon>
        <taxon>Gongylonematidae</taxon>
        <taxon>Gongylonema</taxon>
    </lineage>
</organism>
<dbReference type="WBParaSite" id="GPUH_0001673701-mRNA-1">
    <property type="protein sequence ID" value="GPUH_0001673701-mRNA-1"/>
    <property type="gene ID" value="GPUH_0001673701"/>
</dbReference>
<dbReference type="AlphaFoldDB" id="A0A183E6X4"/>
<feature type="compositionally biased region" description="Polar residues" evidence="1">
    <location>
        <begin position="97"/>
        <end position="111"/>
    </location>
</feature>
<feature type="compositionally biased region" description="Basic residues" evidence="1">
    <location>
        <begin position="226"/>
        <end position="237"/>
    </location>
</feature>